<dbReference type="InterPro" id="IPR001810">
    <property type="entry name" value="F-box_dom"/>
</dbReference>
<dbReference type="NCBIfam" id="TIGR01640">
    <property type="entry name" value="F_box_assoc_1"/>
    <property type="match status" value="1"/>
</dbReference>
<dbReference type="PANTHER" id="PTHR31111:SF100">
    <property type="entry name" value="F-BOX DOMAIN-CONTAINING PROTEIN"/>
    <property type="match status" value="1"/>
</dbReference>
<accession>A0A1J3DAV0</accession>
<dbReference type="EMBL" id="GEVM01016777">
    <property type="protein sequence ID" value="JAU89161.1"/>
    <property type="molecule type" value="Transcribed_RNA"/>
</dbReference>
<evidence type="ECO:0000259" key="1">
    <source>
        <dbReference type="PROSITE" id="PS50181"/>
    </source>
</evidence>
<proteinExistence type="predicted"/>
<sequence length="430" mass="48166">MKHRDDEKVKFCSSRSKLVPTLLALKRLSFPAKFGLKPHTKKLDDEKDRRPIKADPIPLDLEEAILTRLPAKSLMKLRCVSKMWSSMIRSQKFVDSYYAMSSATRSRFTIAFSNGVFVEDDAKRCLFIFSCSHEGDKSSSSLVANLNMTIPGVSMSLVSMCPSVHGFVTHSYSDRFTICNPSTGQALTVPCKSSRTSLGYDPVEDQFKALTLVSSIHHHHDEGSLVHEVITGIGGGGGGSRREVKSPLYYPVKNGPCINGFMYYGAWAPRQRRNPVIVCFDVRYERLSFIKAPKDVVVLECNSILIEYNGKLASIVRCPLSFSSFDLWILEDVEKQEWSKQTFELPYSLMHMTSPGTNKAGEIIFAPKALSHDVQPFCIFYYNLESKSITSVRIHGIGDDQGFRDRYGITVADTCFVSISSQHVESIASF</sequence>
<dbReference type="SUPFAM" id="SSF81383">
    <property type="entry name" value="F-box domain"/>
    <property type="match status" value="1"/>
</dbReference>
<gene>
    <name evidence="2" type="ORF">GA_TR12493_c0_g1_i1_g.39967</name>
    <name evidence="3" type="ORF">MP_TR17947_c5_g1_i1_g.51329</name>
</gene>
<dbReference type="PROSITE" id="PS50181">
    <property type="entry name" value="FBOX"/>
    <property type="match status" value="1"/>
</dbReference>
<dbReference type="Pfam" id="PF08268">
    <property type="entry name" value="FBA_3"/>
    <property type="match status" value="1"/>
</dbReference>
<evidence type="ECO:0000313" key="3">
    <source>
        <dbReference type="EMBL" id="JAU89161.1"/>
    </source>
</evidence>
<feature type="domain" description="F-box" evidence="1">
    <location>
        <begin position="51"/>
        <end position="101"/>
    </location>
</feature>
<dbReference type="InterPro" id="IPR013187">
    <property type="entry name" value="F-box-assoc_dom_typ3"/>
</dbReference>
<dbReference type="AlphaFoldDB" id="A0A1J3DAV0"/>
<name>A0A1J3DAV0_NOCCA</name>
<protein>
    <submittedName>
        <fullName evidence="2">F-box protein</fullName>
    </submittedName>
</protein>
<dbReference type="InterPro" id="IPR036047">
    <property type="entry name" value="F-box-like_dom_sf"/>
</dbReference>
<dbReference type="EMBL" id="GEVI01016274">
    <property type="protein sequence ID" value="JAU16046.1"/>
    <property type="molecule type" value="Transcribed_RNA"/>
</dbReference>
<dbReference type="CDD" id="cd22157">
    <property type="entry name" value="F-box_AtFBW1-like"/>
    <property type="match status" value="1"/>
</dbReference>
<organism evidence="2">
    <name type="scientific">Noccaea caerulescens</name>
    <name type="common">Alpine penny-cress</name>
    <name type="synonym">Thlaspi caerulescens</name>
    <dbReference type="NCBI Taxonomy" id="107243"/>
    <lineage>
        <taxon>Eukaryota</taxon>
        <taxon>Viridiplantae</taxon>
        <taxon>Streptophyta</taxon>
        <taxon>Embryophyta</taxon>
        <taxon>Tracheophyta</taxon>
        <taxon>Spermatophyta</taxon>
        <taxon>Magnoliopsida</taxon>
        <taxon>eudicotyledons</taxon>
        <taxon>Gunneridae</taxon>
        <taxon>Pentapetalae</taxon>
        <taxon>rosids</taxon>
        <taxon>malvids</taxon>
        <taxon>Brassicales</taxon>
        <taxon>Brassicaceae</taxon>
        <taxon>Coluteocarpeae</taxon>
        <taxon>Noccaea</taxon>
    </lineage>
</organism>
<evidence type="ECO:0000313" key="2">
    <source>
        <dbReference type="EMBL" id="JAU16046.1"/>
    </source>
</evidence>
<dbReference type="Pfam" id="PF00646">
    <property type="entry name" value="F-box"/>
    <property type="match status" value="1"/>
</dbReference>
<dbReference type="InterPro" id="IPR017451">
    <property type="entry name" value="F-box-assoc_interact_dom"/>
</dbReference>
<reference evidence="2" key="1">
    <citation type="submission" date="2016-07" db="EMBL/GenBank/DDBJ databases">
        <title>De novo transcriptome assembly of four accessions of the metal hyperaccumulator plant Noccaea caerulescens.</title>
        <authorList>
            <person name="Blande D."/>
            <person name="Halimaa P."/>
            <person name="Tervahauta A.I."/>
            <person name="Aarts M.G."/>
            <person name="Karenlampi S.O."/>
        </authorList>
    </citation>
    <scope>NUCLEOTIDE SEQUENCE</scope>
</reference>
<dbReference type="PANTHER" id="PTHR31111">
    <property type="entry name" value="BNAA05G37150D PROTEIN-RELATED"/>
    <property type="match status" value="1"/>
</dbReference>
<dbReference type="SMART" id="SM00256">
    <property type="entry name" value="FBOX"/>
    <property type="match status" value="1"/>
</dbReference>